<dbReference type="PANTHER" id="PTHR43163:SF6">
    <property type="entry name" value="DIPEPTIDE TRANSPORT SYSTEM PERMEASE PROTEIN DPPB-RELATED"/>
    <property type="match status" value="1"/>
</dbReference>
<protein>
    <submittedName>
        <fullName evidence="9">Peptide/nickel transport system permease protein</fullName>
    </submittedName>
</protein>
<dbReference type="SUPFAM" id="SSF161098">
    <property type="entry name" value="MetI-like"/>
    <property type="match status" value="1"/>
</dbReference>
<keyword evidence="5 7" id="KW-1133">Transmembrane helix</keyword>
<gene>
    <name evidence="9" type="ORF">HDA32_003099</name>
</gene>
<sequence>MAQYILKRSVQSLILLFVIMSAVFVGGRQIGDPASLMLGGQATEEQVRQLRRSLGLEAPLWEQYVGFLTNIIRGDFGESMRYGYAHTMTTGPEAQGQAVLPLVLERLPATLSLAFLAILLAVAIAVPLGCFAAMRPGSAIDRAVTVVSLAGVSLVQFWLGLMLILIFAVQLGWLPTSGYGSGGLAYAILPALTLAARPIGRLAQIVRSSMLDELSKPYIAAARAKGASEMRLVFGHGLKNAAIPIMTMLGDELANVMTGAIVVEVVFGWPGIGALVVSALSIRDLPLIEASIFVIAIMVILINLAVDLSYKYLNPKVRLHA</sequence>
<dbReference type="GO" id="GO:0005886">
    <property type="term" value="C:plasma membrane"/>
    <property type="evidence" value="ECO:0007669"/>
    <property type="project" value="UniProtKB-SubCell"/>
</dbReference>
<comment type="subcellular location">
    <subcellularLocation>
        <location evidence="1 7">Cell membrane</location>
        <topology evidence="1 7">Multi-pass membrane protein</topology>
    </subcellularLocation>
</comment>
<organism evidence="9 10">
    <name type="scientific">Spinactinospora alkalitolerans</name>
    <dbReference type="NCBI Taxonomy" id="687207"/>
    <lineage>
        <taxon>Bacteria</taxon>
        <taxon>Bacillati</taxon>
        <taxon>Actinomycetota</taxon>
        <taxon>Actinomycetes</taxon>
        <taxon>Streptosporangiales</taxon>
        <taxon>Nocardiopsidaceae</taxon>
        <taxon>Spinactinospora</taxon>
    </lineage>
</organism>
<name>A0A852TVC9_9ACTN</name>
<keyword evidence="3" id="KW-1003">Cell membrane</keyword>
<dbReference type="PANTHER" id="PTHR43163">
    <property type="entry name" value="DIPEPTIDE TRANSPORT SYSTEM PERMEASE PROTEIN DPPB-RELATED"/>
    <property type="match status" value="1"/>
</dbReference>
<feature type="transmembrane region" description="Helical" evidence="7">
    <location>
        <begin position="146"/>
        <end position="173"/>
    </location>
</feature>
<evidence type="ECO:0000256" key="6">
    <source>
        <dbReference type="ARBA" id="ARBA00023136"/>
    </source>
</evidence>
<evidence type="ECO:0000256" key="5">
    <source>
        <dbReference type="ARBA" id="ARBA00022989"/>
    </source>
</evidence>
<keyword evidence="10" id="KW-1185">Reference proteome</keyword>
<dbReference type="InterPro" id="IPR035906">
    <property type="entry name" value="MetI-like_sf"/>
</dbReference>
<evidence type="ECO:0000256" key="4">
    <source>
        <dbReference type="ARBA" id="ARBA00022692"/>
    </source>
</evidence>
<dbReference type="Gene3D" id="1.10.3720.10">
    <property type="entry name" value="MetI-like"/>
    <property type="match status" value="1"/>
</dbReference>
<feature type="transmembrane region" description="Helical" evidence="7">
    <location>
        <begin position="12"/>
        <end position="30"/>
    </location>
</feature>
<feature type="transmembrane region" description="Helical" evidence="7">
    <location>
        <begin position="179"/>
        <end position="200"/>
    </location>
</feature>
<evidence type="ECO:0000256" key="1">
    <source>
        <dbReference type="ARBA" id="ARBA00004651"/>
    </source>
</evidence>
<dbReference type="Pfam" id="PF00528">
    <property type="entry name" value="BPD_transp_1"/>
    <property type="match status" value="1"/>
</dbReference>
<accession>A0A852TVC9</accession>
<evidence type="ECO:0000313" key="9">
    <source>
        <dbReference type="EMBL" id="NYE47979.1"/>
    </source>
</evidence>
<dbReference type="RefSeq" id="WP_179643844.1">
    <property type="nucleotide sequence ID" value="NZ_BAAAYY010000003.1"/>
</dbReference>
<evidence type="ECO:0000256" key="3">
    <source>
        <dbReference type="ARBA" id="ARBA00022475"/>
    </source>
</evidence>
<feature type="transmembrane region" description="Helical" evidence="7">
    <location>
        <begin position="256"/>
        <end position="281"/>
    </location>
</feature>
<feature type="transmembrane region" description="Helical" evidence="7">
    <location>
        <begin position="287"/>
        <end position="306"/>
    </location>
</feature>
<dbReference type="InterPro" id="IPR045621">
    <property type="entry name" value="BPD_transp_1_N"/>
</dbReference>
<dbReference type="Proteomes" id="UP000589036">
    <property type="component" value="Unassembled WGS sequence"/>
</dbReference>
<dbReference type="GO" id="GO:0071916">
    <property type="term" value="F:dipeptide transmembrane transporter activity"/>
    <property type="evidence" value="ECO:0007669"/>
    <property type="project" value="TreeGrafter"/>
</dbReference>
<dbReference type="InterPro" id="IPR000515">
    <property type="entry name" value="MetI-like"/>
</dbReference>
<feature type="domain" description="ABC transmembrane type-1" evidence="8">
    <location>
        <begin position="107"/>
        <end position="306"/>
    </location>
</feature>
<comment type="caution">
    <text evidence="9">The sequence shown here is derived from an EMBL/GenBank/DDBJ whole genome shotgun (WGS) entry which is preliminary data.</text>
</comment>
<feature type="transmembrane region" description="Helical" evidence="7">
    <location>
        <begin position="111"/>
        <end position="134"/>
    </location>
</feature>
<keyword evidence="6 7" id="KW-0472">Membrane</keyword>
<evidence type="ECO:0000256" key="7">
    <source>
        <dbReference type="RuleBase" id="RU363032"/>
    </source>
</evidence>
<dbReference type="PROSITE" id="PS50928">
    <property type="entry name" value="ABC_TM1"/>
    <property type="match status" value="1"/>
</dbReference>
<evidence type="ECO:0000259" key="8">
    <source>
        <dbReference type="PROSITE" id="PS50928"/>
    </source>
</evidence>
<dbReference type="CDD" id="cd06261">
    <property type="entry name" value="TM_PBP2"/>
    <property type="match status" value="1"/>
</dbReference>
<reference evidence="9 10" key="1">
    <citation type="submission" date="2020-07" db="EMBL/GenBank/DDBJ databases">
        <title>Sequencing the genomes of 1000 actinobacteria strains.</title>
        <authorList>
            <person name="Klenk H.-P."/>
        </authorList>
    </citation>
    <scope>NUCLEOTIDE SEQUENCE [LARGE SCALE GENOMIC DNA]</scope>
    <source>
        <strain evidence="9 10">CXB654</strain>
    </source>
</reference>
<dbReference type="EMBL" id="JACCCC010000001">
    <property type="protein sequence ID" value="NYE47979.1"/>
    <property type="molecule type" value="Genomic_DNA"/>
</dbReference>
<dbReference type="Pfam" id="PF19300">
    <property type="entry name" value="BPD_transp_1_N"/>
    <property type="match status" value="1"/>
</dbReference>
<proteinExistence type="inferred from homology"/>
<keyword evidence="4 7" id="KW-0812">Transmembrane</keyword>
<comment type="similarity">
    <text evidence="7">Belongs to the binding-protein-dependent transport system permease family.</text>
</comment>
<dbReference type="AlphaFoldDB" id="A0A852TVC9"/>
<evidence type="ECO:0000313" key="10">
    <source>
        <dbReference type="Proteomes" id="UP000589036"/>
    </source>
</evidence>
<evidence type="ECO:0000256" key="2">
    <source>
        <dbReference type="ARBA" id="ARBA00022448"/>
    </source>
</evidence>
<keyword evidence="2 7" id="KW-0813">Transport</keyword>